<name>A0AAW1UGI1_9CUCU</name>
<reference evidence="1 2" key="1">
    <citation type="submission" date="2023-03" db="EMBL/GenBank/DDBJ databases">
        <title>Genome insight into feeding habits of ladybird beetles.</title>
        <authorList>
            <person name="Li H.-S."/>
            <person name="Huang Y.-H."/>
            <person name="Pang H."/>
        </authorList>
    </citation>
    <scope>NUCLEOTIDE SEQUENCE [LARGE SCALE GENOMIC DNA]</scope>
    <source>
        <strain evidence="1">SYSU_2023b</strain>
        <tissue evidence="1">Whole body</tissue>
    </source>
</reference>
<accession>A0AAW1UGI1</accession>
<gene>
    <name evidence="1" type="ORF">WA026_021707</name>
</gene>
<comment type="caution">
    <text evidence="1">The sequence shown here is derived from an EMBL/GenBank/DDBJ whole genome shotgun (WGS) entry which is preliminary data.</text>
</comment>
<evidence type="ECO:0000313" key="1">
    <source>
        <dbReference type="EMBL" id="KAK9878399.1"/>
    </source>
</evidence>
<organism evidence="1 2">
    <name type="scientific">Henosepilachna vigintioctopunctata</name>
    <dbReference type="NCBI Taxonomy" id="420089"/>
    <lineage>
        <taxon>Eukaryota</taxon>
        <taxon>Metazoa</taxon>
        <taxon>Ecdysozoa</taxon>
        <taxon>Arthropoda</taxon>
        <taxon>Hexapoda</taxon>
        <taxon>Insecta</taxon>
        <taxon>Pterygota</taxon>
        <taxon>Neoptera</taxon>
        <taxon>Endopterygota</taxon>
        <taxon>Coleoptera</taxon>
        <taxon>Polyphaga</taxon>
        <taxon>Cucujiformia</taxon>
        <taxon>Coccinelloidea</taxon>
        <taxon>Coccinellidae</taxon>
        <taxon>Epilachninae</taxon>
        <taxon>Epilachnini</taxon>
        <taxon>Henosepilachna</taxon>
    </lineage>
</organism>
<dbReference type="Proteomes" id="UP001431783">
    <property type="component" value="Unassembled WGS sequence"/>
</dbReference>
<dbReference type="AlphaFoldDB" id="A0AAW1UGI1"/>
<sequence length="231" mass="26144">MKTEFPYPLERPDISILHPVPDAPNNGIGSEDIIQSDNREKFLSNNQWNTIDGNIESRVVNRNKLNSHIYTEKPIAVAYTPTEPAMPNIYDKFPMPHFGLSNTDSGLLNSFQLSSTNEIIKKTHLSETNPPALSNHRLDDDVGDDVNIRTEQDFQAPFQASVKVDSPSHGWSVIRKNDSRNAEEVETTTVLPVTASEFDIENFKPQLEGGFKPIYTFRSEDVETKVEERQE</sequence>
<protein>
    <submittedName>
        <fullName evidence="1">Uncharacterized protein</fullName>
    </submittedName>
</protein>
<dbReference type="EMBL" id="JARQZJ010000047">
    <property type="protein sequence ID" value="KAK9878399.1"/>
    <property type="molecule type" value="Genomic_DNA"/>
</dbReference>
<keyword evidence="2" id="KW-1185">Reference proteome</keyword>
<evidence type="ECO:0000313" key="2">
    <source>
        <dbReference type="Proteomes" id="UP001431783"/>
    </source>
</evidence>
<proteinExistence type="predicted"/>